<protein>
    <submittedName>
        <fullName evidence="2">Uncharacterized protein</fullName>
    </submittedName>
</protein>
<dbReference type="AlphaFoldDB" id="A0A8J4R7V0"/>
<comment type="caution">
    <text evidence="2">The sequence shown here is derived from an EMBL/GenBank/DDBJ whole genome shotgun (WGS) entry which is preliminary data.</text>
</comment>
<evidence type="ECO:0000313" key="3">
    <source>
        <dbReference type="Proteomes" id="UP000737018"/>
    </source>
</evidence>
<feature type="compositionally biased region" description="Low complexity" evidence="1">
    <location>
        <begin position="32"/>
        <end position="45"/>
    </location>
</feature>
<gene>
    <name evidence="2" type="ORF">CMV_008890</name>
</gene>
<feature type="compositionally biased region" description="Basic residues" evidence="1">
    <location>
        <begin position="17"/>
        <end position="28"/>
    </location>
</feature>
<organism evidence="2 3">
    <name type="scientific">Castanea mollissima</name>
    <name type="common">Chinese chestnut</name>
    <dbReference type="NCBI Taxonomy" id="60419"/>
    <lineage>
        <taxon>Eukaryota</taxon>
        <taxon>Viridiplantae</taxon>
        <taxon>Streptophyta</taxon>
        <taxon>Embryophyta</taxon>
        <taxon>Tracheophyta</taxon>
        <taxon>Spermatophyta</taxon>
        <taxon>Magnoliopsida</taxon>
        <taxon>eudicotyledons</taxon>
        <taxon>Gunneridae</taxon>
        <taxon>Pentapetalae</taxon>
        <taxon>rosids</taxon>
        <taxon>fabids</taxon>
        <taxon>Fagales</taxon>
        <taxon>Fagaceae</taxon>
        <taxon>Castanea</taxon>
    </lineage>
</organism>
<dbReference type="Proteomes" id="UP000737018">
    <property type="component" value="Unassembled WGS sequence"/>
</dbReference>
<evidence type="ECO:0000313" key="2">
    <source>
        <dbReference type="EMBL" id="KAF3967057.1"/>
    </source>
</evidence>
<keyword evidence="3" id="KW-1185">Reference proteome</keyword>
<reference evidence="2" key="1">
    <citation type="submission" date="2020-03" db="EMBL/GenBank/DDBJ databases">
        <title>Castanea mollissima Vanexum genome sequencing.</title>
        <authorList>
            <person name="Staton M."/>
        </authorList>
    </citation>
    <scope>NUCLEOTIDE SEQUENCE</scope>
    <source>
        <tissue evidence="2">Leaf</tissue>
    </source>
</reference>
<feature type="region of interest" description="Disordered" evidence="1">
    <location>
        <begin position="17"/>
        <end position="54"/>
    </location>
</feature>
<accession>A0A8J4R7V0</accession>
<sequence>MTICKVLEKPIHEIKPIKRNGHQGRTKAPRLQNFSFPSSFSQQPNTKKEIEREQNVWKPRTVRSAVGPRTVLSRLQSLDQRRQVYFGDAWFNLLWVERVYSEMEKTTVVVVLVIGGMSSRYWAMEALG</sequence>
<evidence type="ECO:0000256" key="1">
    <source>
        <dbReference type="SAM" id="MobiDB-lite"/>
    </source>
</evidence>
<proteinExistence type="predicted"/>
<name>A0A8J4R7V0_9ROSI</name>
<dbReference type="EMBL" id="JRKL02000953">
    <property type="protein sequence ID" value="KAF3967057.1"/>
    <property type="molecule type" value="Genomic_DNA"/>
</dbReference>